<dbReference type="GO" id="GO:0006351">
    <property type="term" value="P:DNA-templated transcription"/>
    <property type="evidence" value="ECO:0007669"/>
    <property type="project" value="UniProtKB-UniRule"/>
</dbReference>
<dbReference type="RefSeq" id="WP_021295442.1">
    <property type="nucleotide sequence ID" value="NZ_AURB01000068.1"/>
</dbReference>
<evidence type="ECO:0000256" key="2">
    <source>
        <dbReference type="ARBA" id="ARBA00012418"/>
    </source>
</evidence>
<dbReference type="InterPro" id="IPR003716">
    <property type="entry name" value="DNA-dir_RNA_pol_omega"/>
</dbReference>
<dbReference type="STRING" id="1356854.N007_03065"/>
<keyword evidence="6 10" id="KW-0548">Nucleotidyltransferase</keyword>
<protein>
    <recommendedName>
        <fullName evidence="3 10">DNA-directed RNA polymerase subunit omega</fullName>
        <shortName evidence="10">RNAP omega subunit</shortName>
        <ecNumber evidence="2 10">2.7.7.6</ecNumber>
    </recommendedName>
    <alternativeName>
        <fullName evidence="10">RNA polymerase omega subunit</fullName>
    </alternativeName>
    <alternativeName>
        <fullName evidence="8 10">Transcriptase subunit omega</fullName>
    </alternativeName>
</protein>
<dbReference type="AlphaFoldDB" id="T0CFH0"/>
<evidence type="ECO:0000256" key="4">
    <source>
        <dbReference type="ARBA" id="ARBA00022478"/>
    </source>
</evidence>
<organism evidence="11 12">
    <name type="scientific">Alicyclobacillus acidoterrestris (strain ATCC 49025 / DSM 3922 / CIP 106132 / NCIMB 13137 / GD3B)</name>
    <dbReference type="NCBI Taxonomy" id="1356854"/>
    <lineage>
        <taxon>Bacteria</taxon>
        <taxon>Bacillati</taxon>
        <taxon>Bacillota</taxon>
        <taxon>Bacilli</taxon>
        <taxon>Bacillales</taxon>
        <taxon>Alicyclobacillaceae</taxon>
        <taxon>Alicyclobacillus</taxon>
    </lineage>
</organism>
<comment type="catalytic activity">
    <reaction evidence="9 10">
        <text>RNA(n) + a ribonucleoside 5'-triphosphate = RNA(n+1) + diphosphate</text>
        <dbReference type="Rhea" id="RHEA:21248"/>
        <dbReference type="Rhea" id="RHEA-COMP:14527"/>
        <dbReference type="Rhea" id="RHEA-COMP:17342"/>
        <dbReference type="ChEBI" id="CHEBI:33019"/>
        <dbReference type="ChEBI" id="CHEBI:61557"/>
        <dbReference type="ChEBI" id="CHEBI:140395"/>
        <dbReference type="EC" id="2.7.7.6"/>
    </reaction>
</comment>
<dbReference type="EC" id="2.7.7.6" evidence="2 10"/>
<proteinExistence type="inferred from homology"/>
<keyword evidence="12" id="KW-1185">Reference proteome</keyword>
<dbReference type="PANTHER" id="PTHR34476:SF1">
    <property type="entry name" value="DNA-DIRECTED RNA POLYMERASE SUBUNIT OMEGA"/>
    <property type="match status" value="1"/>
</dbReference>
<dbReference type="GO" id="GO:0003899">
    <property type="term" value="F:DNA-directed RNA polymerase activity"/>
    <property type="evidence" value="ECO:0007669"/>
    <property type="project" value="UniProtKB-UniRule"/>
</dbReference>
<comment type="function">
    <text evidence="10">Promotes RNA polymerase assembly. Latches the N- and C-terminal regions of the beta' subunit thereby facilitating its interaction with the beta and alpha subunits.</text>
</comment>
<dbReference type="PANTHER" id="PTHR34476">
    <property type="entry name" value="DNA-DIRECTED RNA POLYMERASE SUBUNIT OMEGA"/>
    <property type="match status" value="1"/>
</dbReference>
<dbReference type="EMBL" id="CP080467">
    <property type="protein sequence ID" value="UNO50615.1"/>
    <property type="molecule type" value="Genomic_DNA"/>
</dbReference>
<evidence type="ECO:0000256" key="3">
    <source>
        <dbReference type="ARBA" id="ARBA00013725"/>
    </source>
</evidence>
<dbReference type="SUPFAM" id="SSF63562">
    <property type="entry name" value="RPB6/omega subunit-like"/>
    <property type="match status" value="1"/>
</dbReference>
<dbReference type="GO" id="GO:0003677">
    <property type="term" value="F:DNA binding"/>
    <property type="evidence" value="ECO:0007669"/>
    <property type="project" value="UniProtKB-UniRule"/>
</dbReference>
<evidence type="ECO:0000256" key="10">
    <source>
        <dbReference type="HAMAP-Rule" id="MF_00366"/>
    </source>
</evidence>
<evidence type="ECO:0000313" key="12">
    <source>
        <dbReference type="Proteomes" id="UP000829401"/>
    </source>
</evidence>
<sequence length="69" mass="7705">MLYPSIDKLIDLTDSKYALVVLTAKRARQLQTETMNQVGSSTTRNVSRALWEIYNGDVATTKKAEQAEA</sequence>
<dbReference type="HAMAP" id="MF_00366">
    <property type="entry name" value="RNApol_bact_RpoZ"/>
    <property type="match status" value="1"/>
</dbReference>
<comment type="similarity">
    <text evidence="1 10">Belongs to the RNA polymerase subunit omega family.</text>
</comment>
<dbReference type="NCBIfam" id="TIGR00690">
    <property type="entry name" value="rpoZ"/>
    <property type="match status" value="1"/>
</dbReference>
<evidence type="ECO:0000313" key="11">
    <source>
        <dbReference type="EMBL" id="UNO50615.1"/>
    </source>
</evidence>
<dbReference type="SMART" id="SM01409">
    <property type="entry name" value="RNA_pol_Rpb6"/>
    <property type="match status" value="1"/>
</dbReference>
<evidence type="ECO:0000256" key="5">
    <source>
        <dbReference type="ARBA" id="ARBA00022679"/>
    </source>
</evidence>
<name>T0CFH0_ALIAG</name>
<evidence type="ECO:0000256" key="7">
    <source>
        <dbReference type="ARBA" id="ARBA00023163"/>
    </source>
</evidence>
<dbReference type="eggNOG" id="COG1758">
    <property type="taxonomic scope" value="Bacteria"/>
</dbReference>
<accession>T0CFH0</accession>
<dbReference type="KEGG" id="aaco:K1I37_09320"/>
<gene>
    <name evidence="10 11" type="primary">rpoZ</name>
    <name evidence="11" type="ORF">K1I37_09320</name>
</gene>
<accession>A0A9E6ZUB5</accession>
<evidence type="ECO:0000256" key="6">
    <source>
        <dbReference type="ARBA" id="ARBA00022695"/>
    </source>
</evidence>
<keyword evidence="5 10" id="KW-0808">Transferase</keyword>
<keyword evidence="4 10" id="KW-0240">DNA-directed RNA polymerase</keyword>
<evidence type="ECO:0000256" key="1">
    <source>
        <dbReference type="ARBA" id="ARBA00006711"/>
    </source>
</evidence>
<dbReference type="Pfam" id="PF01192">
    <property type="entry name" value="RNA_pol_Rpb6"/>
    <property type="match status" value="1"/>
</dbReference>
<dbReference type="GO" id="GO:0000428">
    <property type="term" value="C:DNA-directed RNA polymerase complex"/>
    <property type="evidence" value="ECO:0007669"/>
    <property type="project" value="UniProtKB-KW"/>
</dbReference>
<evidence type="ECO:0000256" key="8">
    <source>
        <dbReference type="ARBA" id="ARBA00029924"/>
    </source>
</evidence>
<dbReference type="OrthoDB" id="9815459at2"/>
<comment type="subunit">
    <text evidence="10">The RNAP catalytic core consists of 2 alpha, 1 beta, 1 beta' and 1 omega subunit. When a sigma factor is associated with the core the holoenzyme is formed, which can initiate transcription.</text>
</comment>
<dbReference type="Gene3D" id="3.90.940.10">
    <property type="match status" value="1"/>
</dbReference>
<dbReference type="InterPro" id="IPR006110">
    <property type="entry name" value="Pol_omega/Rpo6/RPB6"/>
</dbReference>
<dbReference type="InterPro" id="IPR036161">
    <property type="entry name" value="RPB6/omega-like_sf"/>
</dbReference>
<dbReference type="Proteomes" id="UP000829401">
    <property type="component" value="Chromosome"/>
</dbReference>
<reference evidence="12" key="1">
    <citation type="journal article" date="2022" name="G3 (Bethesda)">
        <title>Unveiling the complete genome sequence of Alicyclobacillus acidoterrestris DSM 3922T, a taint-producing strain.</title>
        <authorList>
            <person name="Leonardo I.C."/>
            <person name="Barreto Crespo M.T."/>
            <person name="Gaspar F.B."/>
        </authorList>
    </citation>
    <scope>NUCLEOTIDE SEQUENCE [LARGE SCALE GENOMIC DNA]</scope>
    <source>
        <strain evidence="12">DSM 3922</strain>
    </source>
</reference>
<evidence type="ECO:0000256" key="9">
    <source>
        <dbReference type="ARBA" id="ARBA00048552"/>
    </source>
</evidence>
<keyword evidence="7 10" id="KW-0804">Transcription</keyword>